<keyword evidence="2" id="KW-1185">Reference proteome</keyword>
<dbReference type="OrthoDB" id="3541692at2"/>
<proteinExistence type="predicted"/>
<organism evidence="1 2">
    <name type="scientific">Herbidospora galbida</name>
    <dbReference type="NCBI Taxonomy" id="2575442"/>
    <lineage>
        <taxon>Bacteria</taxon>
        <taxon>Bacillati</taxon>
        <taxon>Actinomycetota</taxon>
        <taxon>Actinomycetes</taxon>
        <taxon>Streptosporangiales</taxon>
        <taxon>Streptosporangiaceae</taxon>
        <taxon>Herbidospora</taxon>
    </lineage>
</organism>
<dbReference type="Proteomes" id="UP000308705">
    <property type="component" value="Unassembled WGS sequence"/>
</dbReference>
<gene>
    <name evidence="1" type="ORF">FDA94_06375</name>
</gene>
<name>A0A4U3MMI3_9ACTN</name>
<dbReference type="InterPro" id="IPR036629">
    <property type="entry name" value="YjbJ_sf"/>
</dbReference>
<dbReference type="AlphaFoldDB" id="A0A4U3MMI3"/>
<protein>
    <submittedName>
        <fullName evidence="1">CsbD family protein</fullName>
    </submittedName>
</protein>
<dbReference type="EMBL" id="SZQA01000004">
    <property type="protein sequence ID" value="TKK90049.1"/>
    <property type="molecule type" value="Genomic_DNA"/>
</dbReference>
<dbReference type="SUPFAM" id="SSF69047">
    <property type="entry name" value="Hypothetical protein YjbJ"/>
    <property type="match status" value="1"/>
</dbReference>
<dbReference type="RefSeq" id="WP_137246095.1">
    <property type="nucleotide sequence ID" value="NZ_SZQA01000004.1"/>
</dbReference>
<comment type="caution">
    <text evidence="1">The sequence shown here is derived from an EMBL/GenBank/DDBJ whole genome shotgun (WGS) entry which is preliminary data.</text>
</comment>
<evidence type="ECO:0000313" key="2">
    <source>
        <dbReference type="Proteomes" id="UP000308705"/>
    </source>
</evidence>
<sequence>MELFAKLREMKARAKQQIGHRTGNRTLVAEGRTEQAEAKLLRTKDRIRTVANEIRRRYR</sequence>
<accession>A0A4U3MMI3</accession>
<reference evidence="1 2" key="1">
    <citation type="submission" date="2019-04" db="EMBL/GenBank/DDBJ databases">
        <title>Herbidospora sp. NEAU-GS14.nov., a novel actinomycete isolated from soil.</title>
        <authorList>
            <person name="Han L."/>
        </authorList>
    </citation>
    <scope>NUCLEOTIDE SEQUENCE [LARGE SCALE GENOMIC DNA]</scope>
    <source>
        <strain evidence="1 2">NEAU-GS14</strain>
    </source>
</reference>
<evidence type="ECO:0000313" key="1">
    <source>
        <dbReference type="EMBL" id="TKK90049.1"/>
    </source>
</evidence>